<comment type="caution">
    <text evidence="1">The sequence shown here is derived from an EMBL/GenBank/DDBJ whole genome shotgun (WGS) entry which is preliminary data.</text>
</comment>
<dbReference type="Proteomes" id="UP000177092">
    <property type="component" value="Unassembled WGS sequence"/>
</dbReference>
<dbReference type="EMBL" id="MFJN01000019">
    <property type="protein sequence ID" value="OGG21624.1"/>
    <property type="molecule type" value="Genomic_DNA"/>
</dbReference>
<reference evidence="1 2" key="1">
    <citation type="journal article" date="2016" name="Nat. Commun.">
        <title>Thousands of microbial genomes shed light on interconnected biogeochemical processes in an aquifer system.</title>
        <authorList>
            <person name="Anantharaman K."/>
            <person name="Brown C.T."/>
            <person name="Hug L.A."/>
            <person name="Sharon I."/>
            <person name="Castelle C.J."/>
            <person name="Probst A.J."/>
            <person name="Thomas B.C."/>
            <person name="Singh A."/>
            <person name="Wilkins M.J."/>
            <person name="Karaoz U."/>
            <person name="Brodie E.L."/>
            <person name="Williams K.H."/>
            <person name="Hubbard S.S."/>
            <person name="Banfield J.F."/>
        </authorList>
    </citation>
    <scope>NUCLEOTIDE SEQUENCE [LARGE SCALE GENOMIC DNA]</scope>
</reference>
<accession>A0A1F6AAH9</accession>
<protein>
    <submittedName>
        <fullName evidence="1">Uncharacterized protein</fullName>
    </submittedName>
</protein>
<gene>
    <name evidence="1" type="ORF">A3D03_04455</name>
</gene>
<proteinExistence type="predicted"/>
<sequence length="88" mass="9932">MRKIKGITQKRIDKLIGEAIYICKKEKYEKVSPPLFQRKLAINGAIATIVFGGLEELGVVVNTRVDENEEDLLVGDVDLQKLKEFTVN</sequence>
<evidence type="ECO:0000313" key="2">
    <source>
        <dbReference type="Proteomes" id="UP000177092"/>
    </source>
</evidence>
<evidence type="ECO:0000313" key="1">
    <source>
        <dbReference type="EMBL" id="OGG21624.1"/>
    </source>
</evidence>
<organism evidence="1 2">
    <name type="scientific">Candidatus Gottesmanbacteria bacterium RIFCSPHIGHO2_02_FULL_40_13</name>
    <dbReference type="NCBI Taxonomy" id="1798384"/>
    <lineage>
        <taxon>Bacteria</taxon>
        <taxon>Candidatus Gottesmaniibacteriota</taxon>
    </lineage>
</organism>
<dbReference type="STRING" id="1798384.A3D03_04455"/>
<dbReference type="AlphaFoldDB" id="A0A1F6AAH9"/>
<name>A0A1F6AAH9_9BACT</name>